<evidence type="ECO:0000313" key="2">
    <source>
        <dbReference type="EMBL" id="QDT55732.1"/>
    </source>
</evidence>
<protein>
    <submittedName>
        <fullName evidence="2">O-acetyl-ADP-ribose deacetylase</fullName>
        <ecNumber evidence="2">3.5.1.-</ecNumber>
    </submittedName>
</protein>
<keyword evidence="3" id="KW-1185">Reference proteome</keyword>
<dbReference type="InterPro" id="IPR002589">
    <property type="entry name" value="Macro_dom"/>
</dbReference>
<dbReference type="FunCoup" id="A0A517SHY4">
    <property type="interactions" value="257"/>
</dbReference>
<dbReference type="Pfam" id="PF01661">
    <property type="entry name" value="Macro"/>
    <property type="match status" value="1"/>
</dbReference>
<dbReference type="OrthoDB" id="6194521at2"/>
<dbReference type="SMART" id="SM00506">
    <property type="entry name" value="A1pp"/>
    <property type="match status" value="1"/>
</dbReference>
<dbReference type="PANTHER" id="PTHR11106">
    <property type="entry name" value="GANGLIOSIDE INDUCED DIFFERENTIATION ASSOCIATED PROTEIN 2-RELATED"/>
    <property type="match status" value="1"/>
</dbReference>
<accession>A0A517SHY4</accession>
<dbReference type="NCBIfam" id="NF001664">
    <property type="entry name" value="PRK00431.1-6"/>
    <property type="match status" value="1"/>
</dbReference>
<gene>
    <name evidence="2" type="primary">ymdB</name>
    <name evidence="2" type="ORF">Pan44_37780</name>
</gene>
<dbReference type="Proteomes" id="UP000315700">
    <property type="component" value="Chromosome"/>
</dbReference>
<reference evidence="2 3" key="1">
    <citation type="submission" date="2019-02" db="EMBL/GenBank/DDBJ databases">
        <title>Deep-cultivation of Planctomycetes and their phenomic and genomic characterization uncovers novel biology.</title>
        <authorList>
            <person name="Wiegand S."/>
            <person name="Jogler M."/>
            <person name="Boedeker C."/>
            <person name="Pinto D."/>
            <person name="Vollmers J."/>
            <person name="Rivas-Marin E."/>
            <person name="Kohn T."/>
            <person name="Peeters S.H."/>
            <person name="Heuer A."/>
            <person name="Rast P."/>
            <person name="Oberbeckmann S."/>
            <person name="Bunk B."/>
            <person name="Jeske O."/>
            <person name="Meyerdierks A."/>
            <person name="Storesund J.E."/>
            <person name="Kallscheuer N."/>
            <person name="Luecker S."/>
            <person name="Lage O.M."/>
            <person name="Pohl T."/>
            <person name="Merkel B.J."/>
            <person name="Hornburger P."/>
            <person name="Mueller R.-W."/>
            <person name="Bruemmer F."/>
            <person name="Labrenz M."/>
            <person name="Spormann A.M."/>
            <person name="Op den Camp H."/>
            <person name="Overmann J."/>
            <person name="Amann R."/>
            <person name="Jetten M.S.M."/>
            <person name="Mascher T."/>
            <person name="Medema M.H."/>
            <person name="Devos D.P."/>
            <person name="Kaster A.-K."/>
            <person name="Ovreas L."/>
            <person name="Rohde M."/>
            <person name="Galperin M.Y."/>
            <person name="Jogler C."/>
        </authorList>
    </citation>
    <scope>NUCLEOTIDE SEQUENCE [LARGE SCALE GENOMIC DNA]</scope>
    <source>
        <strain evidence="2 3">Pan44</strain>
    </source>
</reference>
<evidence type="ECO:0000313" key="3">
    <source>
        <dbReference type="Proteomes" id="UP000315700"/>
    </source>
</evidence>
<dbReference type="PROSITE" id="PS51154">
    <property type="entry name" value="MACRO"/>
    <property type="match status" value="1"/>
</dbReference>
<evidence type="ECO:0000259" key="1">
    <source>
        <dbReference type="PROSITE" id="PS51154"/>
    </source>
</evidence>
<dbReference type="SUPFAM" id="SSF52949">
    <property type="entry name" value="Macro domain-like"/>
    <property type="match status" value="1"/>
</dbReference>
<dbReference type="Gene3D" id="3.40.220.10">
    <property type="entry name" value="Leucine Aminopeptidase, subunit E, domain 1"/>
    <property type="match status" value="1"/>
</dbReference>
<dbReference type="EC" id="3.5.1.-" evidence="2"/>
<proteinExistence type="predicted"/>
<dbReference type="EMBL" id="CP036271">
    <property type="protein sequence ID" value="QDT55732.1"/>
    <property type="molecule type" value="Genomic_DNA"/>
</dbReference>
<dbReference type="GO" id="GO:0016787">
    <property type="term" value="F:hydrolase activity"/>
    <property type="evidence" value="ECO:0007669"/>
    <property type="project" value="UniProtKB-KW"/>
</dbReference>
<dbReference type="InParanoid" id="A0A517SHY4"/>
<dbReference type="KEGG" id="ccos:Pan44_37780"/>
<feature type="domain" description="Macro" evidence="1">
    <location>
        <begin position="1"/>
        <end position="178"/>
    </location>
</feature>
<dbReference type="PANTHER" id="PTHR11106:SF27">
    <property type="entry name" value="MACRO DOMAIN-CONTAINING PROTEIN"/>
    <property type="match status" value="1"/>
</dbReference>
<name>A0A517SHY4_9PLAN</name>
<dbReference type="InterPro" id="IPR043472">
    <property type="entry name" value="Macro_dom-like"/>
</dbReference>
<dbReference type="CDD" id="cd02908">
    <property type="entry name" value="Macro_OAADPr_deacetylase"/>
    <property type="match status" value="1"/>
</dbReference>
<dbReference type="AlphaFoldDB" id="A0A517SHY4"/>
<organism evidence="2 3">
    <name type="scientific">Caulifigura coniformis</name>
    <dbReference type="NCBI Taxonomy" id="2527983"/>
    <lineage>
        <taxon>Bacteria</taxon>
        <taxon>Pseudomonadati</taxon>
        <taxon>Planctomycetota</taxon>
        <taxon>Planctomycetia</taxon>
        <taxon>Planctomycetales</taxon>
        <taxon>Planctomycetaceae</taxon>
        <taxon>Caulifigura</taxon>
    </lineage>
</organism>
<sequence length="182" mass="19205">MLARIGESRIELLVGDITRQAADAIVNAANSQLAGGGGVDGAIHHAAGPALMQETARRYPEGCPTGQAVATTAGRLAARYVFHAVGPVWKGGRQGEPDLLANAYRRCLELAIEHDCASIAMPAISTGVYGYPIDLAAQTALGTTREFLIARGRPSIVRFVLFSEGAYGAFARTIEAMFYPSQ</sequence>
<dbReference type="RefSeq" id="WP_145031912.1">
    <property type="nucleotide sequence ID" value="NZ_CP036271.1"/>
</dbReference>
<keyword evidence="2" id="KW-0378">Hydrolase</keyword>